<evidence type="ECO:0000256" key="13">
    <source>
        <dbReference type="ARBA" id="ARBA00023268"/>
    </source>
</evidence>
<dbReference type="AlphaFoldDB" id="A0A315XMF2"/>
<comment type="function">
    <text evidence="14 19">Bifunctional enzyme that catalyzes the epimerization of the S- and R-forms of NAD(P)HX and the dehydration of the S-form of NAD(P)HX at the expense of ADP, which is converted to AMP. This allows the repair of both epimers of NAD(P)HX, a damaged form of NAD(P)H that is a result of enzymatic or heat-dependent hydration.</text>
</comment>
<comment type="catalytic activity">
    <reaction evidence="1 18 19">
        <text>(6R)-NADHX = (6S)-NADHX</text>
        <dbReference type="Rhea" id="RHEA:32215"/>
        <dbReference type="ChEBI" id="CHEBI:64074"/>
        <dbReference type="ChEBI" id="CHEBI:64075"/>
        <dbReference type="EC" id="5.1.99.6"/>
    </reaction>
</comment>
<feature type="domain" description="YjeF N-terminal" evidence="21">
    <location>
        <begin position="6"/>
        <end position="224"/>
    </location>
</feature>
<dbReference type="GO" id="GO:0052855">
    <property type="term" value="F:ADP-dependent NAD(P)H-hydrate dehydratase activity"/>
    <property type="evidence" value="ECO:0007669"/>
    <property type="project" value="UniProtKB-UniRule"/>
</dbReference>
<dbReference type="NCBIfam" id="TIGR00197">
    <property type="entry name" value="yjeF_nterm"/>
    <property type="match status" value="1"/>
</dbReference>
<comment type="function">
    <text evidence="18">Catalyzes the epimerization of the S- and R-forms of NAD(P)HX, a damaged form of NAD(P)H that is a result of enzymatic or heat-dependent hydration. This is a prerequisite for the S-specific NAD(P)H-hydrate dehydratase to allow the repair of both epimers of NAD(P)HX.</text>
</comment>
<dbReference type="PIRSF" id="PIRSF017184">
    <property type="entry name" value="Nnr"/>
    <property type="match status" value="1"/>
</dbReference>
<keyword evidence="11 18" id="KW-0413">Isomerase</keyword>
<comment type="similarity">
    <text evidence="17">Belongs to the NnrD/CARKD family.</text>
</comment>
<comment type="catalytic activity">
    <reaction evidence="2 18 19">
        <text>(6R)-NADPHX = (6S)-NADPHX</text>
        <dbReference type="Rhea" id="RHEA:32227"/>
        <dbReference type="ChEBI" id="CHEBI:64076"/>
        <dbReference type="ChEBI" id="CHEBI:64077"/>
        <dbReference type="EC" id="5.1.99.6"/>
    </reaction>
</comment>
<keyword evidence="23" id="KW-1185">Reference proteome</keyword>
<evidence type="ECO:0000259" key="21">
    <source>
        <dbReference type="PROSITE" id="PS51385"/>
    </source>
</evidence>
<evidence type="ECO:0000256" key="18">
    <source>
        <dbReference type="HAMAP-Rule" id="MF_01966"/>
    </source>
</evidence>
<dbReference type="HAMAP" id="MF_01966">
    <property type="entry name" value="NADHX_epimerase"/>
    <property type="match status" value="1"/>
</dbReference>
<dbReference type="NCBIfam" id="TIGR00196">
    <property type="entry name" value="yjeF_cterm"/>
    <property type="match status" value="1"/>
</dbReference>
<evidence type="ECO:0000256" key="9">
    <source>
        <dbReference type="ARBA" id="ARBA00022958"/>
    </source>
</evidence>
<evidence type="ECO:0000256" key="6">
    <source>
        <dbReference type="ARBA" id="ARBA00022741"/>
    </source>
</evidence>
<dbReference type="Pfam" id="PF01256">
    <property type="entry name" value="Carb_kinase"/>
    <property type="match status" value="1"/>
</dbReference>
<keyword evidence="9 18" id="KW-0630">Potassium</keyword>
<evidence type="ECO:0000256" key="3">
    <source>
        <dbReference type="ARBA" id="ARBA00006001"/>
    </source>
</evidence>
<evidence type="ECO:0000256" key="1">
    <source>
        <dbReference type="ARBA" id="ARBA00000013"/>
    </source>
</evidence>
<evidence type="ECO:0000256" key="16">
    <source>
        <dbReference type="ARBA" id="ARBA00049209"/>
    </source>
</evidence>
<dbReference type="GO" id="GO:0110051">
    <property type="term" value="P:metabolite repair"/>
    <property type="evidence" value="ECO:0007669"/>
    <property type="project" value="TreeGrafter"/>
</dbReference>
<evidence type="ECO:0000259" key="20">
    <source>
        <dbReference type="PROSITE" id="PS51383"/>
    </source>
</evidence>
<dbReference type="HAMAP" id="MF_01965">
    <property type="entry name" value="NADHX_dehydratase"/>
    <property type="match status" value="1"/>
</dbReference>
<feature type="domain" description="YjeF C-terminal" evidence="20">
    <location>
        <begin position="226"/>
        <end position="511"/>
    </location>
</feature>
<dbReference type="SUPFAM" id="SSF53613">
    <property type="entry name" value="Ribokinase-like"/>
    <property type="match status" value="1"/>
</dbReference>
<dbReference type="EC" id="4.2.1.136" evidence="19"/>
<feature type="binding site" evidence="18">
    <location>
        <position position="168"/>
    </location>
    <ligand>
        <name>(6S)-NADPHX</name>
        <dbReference type="ChEBI" id="CHEBI:64076"/>
    </ligand>
</feature>
<dbReference type="Proteomes" id="UP000251717">
    <property type="component" value="Unassembled WGS sequence"/>
</dbReference>
<feature type="binding site" evidence="17">
    <location>
        <position position="452"/>
    </location>
    <ligand>
        <name>AMP</name>
        <dbReference type="ChEBI" id="CHEBI:456215"/>
    </ligand>
</feature>
<evidence type="ECO:0000256" key="4">
    <source>
        <dbReference type="ARBA" id="ARBA00009524"/>
    </source>
</evidence>
<dbReference type="GO" id="GO:0005524">
    <property type="term" value="F:ATP binding"/>
    <property type="evidence" value="ECO:0007669"/>
    <property type="project" value="UniProtKB-UniRule"/>
</dbReference>
<comment type="subunit">
    <text evidence="17">Homotetramer.</text>
</comment>
<keyword evidence="5 18" id="KW-0479">Metal-binding</keyword>
<feature type="binding site" evidence="17">
    <location>
        <position position="329"/>
    </location>
    <ligand>
        <name>(6S)-NADPHX</name>
        <dbReference type="ChEBI" id="CHEBI:64076"/>
    </ligand>
</feature>
<dbReference type="PROSITE" id="PS51383">
    <property type="entry name" value="YJEF_C_3"/>
    <property type="match status" value="1"/>
</dbReference>
<feature type="binding site" evidence="18">
    <location>
        <position position="171"/>
    </location>
    <ligand>
        <name>K(+)</name>
        <dbReference type="ChEBI" id="CHEBI:29103"/>
    </ligand>
</feature>
<dbReference type="SUPFAM" id="SSF64153">
    <property type="entry name" value="YjeF N-terminal domain-like"/>
    <property type="match status" value="1"/>
</dbReference>
<evidence type="ECO:0000256" key="15">
    <source>
        <dbReference type="ARBA" id="ARBA00048238"/>
    </source>
</evidence>
<feature type="binding site" evidence="18">
    <location>
        <begin position="57"/>
        <end position="61"/>
    </location>
    <ligand>
        <name>(6S)-NADPHX</name>
        <dbReference type="ChEBI" id="CHEBI:64076"/>
    </ligand>
</feature>
<keyword evidence="13" id="KW-0511">Multifunctional enzyme</keyword>
<evidence type="ECO:0000256" key="17">
    <source>
        <dbReference type="HAMAP-Rule" id="MF_01965"/>
    </source>
</evidence>
<accession>A0A315XMF2</accession>
<evidence type="ECO:0000256" key="14">
    <source>
        <dbReference type="ARBA" id="ARBA00025153"/>
    </source>
</evidence>
<dbReference type="InterPro" id="IPR036652">
    <property type="entry name" value="YjeF_N_dom_sf"/>
</dbReference>
<comment type="similarity">
    <text evidence="4 19">In the C-terminal section; belongs to the NnrD/CARKD family.</text>
</comment>
<feature type="binding site" evidence="17">
    <location>
        <position position="261"/>
    </location>
    <ligand>
        <name>(6S)-NADPHX</name>
        <dbReference type="ChEBI" id="CHEBI:64076"/>
    </ligand>
</feature>
<keyword evidence="8 17" id="KW-0521">NADP</keyword>
<dbReference type="InterPro" id="IPR004443">
    <property type="entry name" value="YjeF_N_dom"/>
</dbReference>
<dbReference type="PROSITE" id="PS51385">
    <property type="entry name" value="YJEF_N"/>
    <property type="match status" value="1"/>
</dbReference>
<keyword evidence="7 17" id="KW-0067">ATP-binding</keyword>
<comment type="cofactor">
    <cofactor evidence="17">
        <name>Mg(2+)</name>
        <dbReference type="ChEBI" id="CHEBI:18420"/>
    </cofactor>
</comment>
<evidence type="ECO:0000256" key="12">
    <source>
        <dbReference type="ARBA" id="ARBA00023239"/>
    </source>
</evidence>
<evidence type="ECO:0000256" key="8">
    <source>
        <dbReference type="ARBA" id="ARBA00022857"/>
    </source>
</evidence>
<comment type="catalytic activity">
    <reaction evidence="15 17 19">
        <text>(6S)-NADHX + ADP = AMP + phosphate + NADH + H(+)</text>
        <dbReference type="Rhea" id="RHEA:32223"/>
        <dbReference type="ChEBI" id="CHEBI:15378"/>
        <dbReference type="ChEBI" id="CHEBI:43474"/>
        <dbReference type="ChEBI" id="CHEBI:57945"/>
        <dbReference type="ChEBI" id="CHEBI:64074"/>
        <dbReference type="ChEBI" id="CHEBI:456215"/>
        <dbReference type="ChEBI" id="CHEBI:456216"/>
        <dbReference type="EC" id="4.2.1.136"/>
    </reaction>
</comment>
<evidence type="ECO:0000313" key="22">
    <source>
        <dbReference type="EMBL" id="PWB86543.1"/>
    </source>
</evidence>
<feature type="binding site" evidence="18">
    <location>
        <begin position="139"/>
        <end position="145"/>
    </location>
    <ligand>
        <name>(6S)-NADPHX</name>
        <dbReference type="ChEBI" id="CHEBI:64076"/>
    </ligand>
</feature>
<dbReference type="RefSeq" id="WP_116592449.1">
    <property type="nucleotide sequence ID" value="NZ_MZGS01000024.1"/>
</dbReference>
<keyword evidence="6 17" id="KW-0547">Nucleotide-binding</keyword>
<dbReference type="InterPro" id="IPR000631">
    <property type="entry name" value="CARKD"/>
</dbReference>
<comment type="caution">
    <text evidence="22">The sequence shown here is derived from an EMBL/GenBank/DDBJ whole genome shotgun (WGS) entry which is preliminary data.</text>
</comment>
<evidence type="ECO:0000256" key="19">
    <source>
        <dbReference type="PIRNR" id="PIRNR017184"/>
    </source>
</evidence>
<dbReference type="CDD" id="cd01171">
    <property type="entry name" value="YXKO-related"/>
    <property type="match status" value="1"/>
</dbReference>
<dbReference type="GO" id="GO:0052856">
    <property type="term" value="F:NAD(P)HX epimerase activity"/>
    <property type="evidence" value="ECO:0007669"/>
    <property type="project" value="UniProtKB-UniRule"/>
</dbReference>
<keyword evidence="10 17" id="KW-0520">NAD</keyword>
<name>A0A315XMF2_9EURY</name>
<dbReference type="GO" id="GO:0046496">
    <property type="term" value="P:nicotinamide nucleotide metabolic process"/>
    <property type="evidence" value="ECO:0007669"/>
    <property type="project" value="UniProtKB-UniRule"/>
</dbReference>
<evidence type="ECO:0000256" key="5">
    <source>
        <dbReference type="ARBA" id="ARBA00022723"/>
    </source>
</evidence>
<feature type="binding site" evidence="18">
    <location>
        <position position="58"/>
    </location>
    <ligand>
        <name>K(+)</name>
        <dbReference type="ChEBI" id="CHEBI:29103"/>
    </ligand>
</feature>
<dbReference type="Gene3D" id="3.40.50.10260">
    <property type="entry name" value="YjeF N-terminal domain"/>
    <property type="match status" value="1"/>
</dbReference>
<comment type="similarity">
    <text evidence="18">Belongs to the NnrE/AIBP family.</text>
</comment>
<dbReference type="EMBL" id="MZGS01000024">
    <property type="protein sequence ID" value="PWB86543.1"/>
    <property type="molecule type" value="Genomic_DNA"/>
</dbReference>
<dbReference type="EC" id="5.1.99.6" evidence="19"/>
<dbReference type="Pfam" id="PF03853">
    <property type="entry name" value="YjeF_N"/>
    <property type="match status" value="1"/>
</dbReference>
<evidence type="ECO:0000256" key="7">
    <source>
        <dbReference type="ARBA" id="ARBA00022840"/>
    </source>
</evidence>
<evidence type="ECO:0000256" key="11">
    <source>
        <dbReference type="ARBA" id="ARBA00023235"/>
    </source>
</evidence>
<feature type="binding site" evidence="17">
    <location>
        <position position="453"/>
    </location>
    <ligand>
        <name>(6S)-NADPHX</name>
        <dbReference type="ChEBI" id="CHEBI:64076"/>
    </ligand>
</feature>
<feature type="binding site" evidence="17">
    <location>
        <position position="377"/>
    </location>
    <ligand>
        <name>(6S)-NADPHX</name>
        <dbReference type="ChEBI" id="CHEBI:64076"/>
    </ligand>
</feature>
<gene>
    <name evidence="22" type="primary">nnr</name>
    <name evidence="17" type="synonym">nnrD</name>
    <name evidence="18" type="synonym">nnrE</name>
    <name evidence="22" type="ORF">MBBTH_15260</name>
</gene>
<dbReference type="PANTHER" id="PTHR12592">
    <property type="entry name" value="ATP-DEPENDENT (S)-NAD(P)H-HYDRATE DEHYDRATASE FAMILY MEMBER"/>
    <property type="match status" value="1"/>
</dbReference>
<evidence type="ECO:0000256" key="10">
    <source>
        <dbReference type="ARBA" id="ARBA00023027"/>
    </source>
</evidence>
<comment type="catalytic activity">
    <reaction evidence="16 17 19">
        <text>(6S)-NADPHX + ADP = AMP + phosphate + NADPH + H(+)</text>
        <dbReference type="Rhea" id="RHEA:32235"/>
        <dbReference type="ChEBI" id="CHEBI:15378"/>
        <dbReference type="ChEBI" id="CHEBI:43474"/>
        <dbReference type="ChEBI" id="CHEBI:57783"/>
        <dbReference type="ChEBI" id="CHEBI:64076"/>
        <dbReference type="ChEBI" id="CHEBI:456215"/>
        <dbReference type="ChEBI" id="CHEBI:456216"/>
        <dbReference type="EC" id="4.2.1.136"/>
    </reaction>
</comment>
<proteinExistence type="inferred from homology"/>
<dbReference type="OrthoDB" id="15148at2157"/>
<evidence type="ECO:0000313" key="23">
    <source>
        <dbReference type="Proteomes" id="UP000251717"/>
    </source>
</evidence>
<comment type="similarity">
    <text evidence="3 19">In the N-terminal section; belongs to the NnrE/AIBP family.</text>
</comment>
<feature type="binding site" evidence="18">
    <location>
        <position position="135"/>
    </location>
    <ligand>
        <name>K(+)</name>
        <dbReference type="ChEBI" id="CHEBI:29103"/>
    </ligand>
</feature>
<dbReference type="InterPro" id="IPR029056">
    <property type="entry name" value="Ribokinase-like"/>
</dbReference>
<evidence type="ECO:0000256" key="2">
    <source>
        <dbReference type="ARBA" id="ARBA00000909"/>
    </source>
</evidence>
<dbReference type="InterPro" id="IPR030677">
    <property type="entry name" value="Nnr"/>
</dbReference>
<comment type="cofactor">
    <cofactor evidence="18 19">
        <name>K(+)</name>
        <dbReference type="ChEBI" id="CHEBI:29103"/>
    </cofactor>
    <text evidence="18 19">Binds 1 potassium ion per subunit.</text>
</comment>
<reference evidence="22 23" key="1">
    <citation type="submission" date="2017-03" db="EMBL/GenBank/DDBJ databases">
        <title>Genome sequence of Methanobrevibacter thaueri.</title>
        <authorList>
            <person name="Poehlein A."/>
            <person name="Seedorf H."/>
            <person name="Daniel R."/>
        </authorList>
    </citation>
    <scope>NUCLEOTIDE SEQUENCE [LARGE SCALE GENOMIC DNA]</scope>
    <source>
        <strain evidence="22 23">DSM 11995</strain>
    </source>
</reference>
<organism evidence="22 23">
    <name type="scientific">Methanobrevibacter thaueri</name>
    <dbReference type="NCBI Taxonomy" id="190975"/>
    <lineage>
        <taxon>Archaea</taxon>
        <taxon>Methanobacteriati</taxon>
        <taxon>Methanobacteriota</taxon>
        <taxon>Methanomada group</taxon>
        <taxon>Methanobacteria</taxon>
        <taxon>Methanobacteriales</taxon>
        <taxon>Methanobacteriaceae</taxon>
        <taxon>Methanobrevibacter</taxon>
    </lineage>
</organism>
<protein>
    <recommendedName>
        <fullName evidence="19">Bifunctional NAD(P)H-hydrate repair enzyme</fullName>
    </recommendedName>
    <alternativeName>
        <fullName evidence="19">Nicotinamide nucleotide repair protein</fullName>
    </alternativeName>
    <domain>
        <recommendedName>
            <fullName evidence="19">ADP-dependent (S)-NAD(P)H-hydrate dehydratase</fullName>
            <ecNumber evidence="19">4.2.1.136</ecNumber>
        </recommendedName>
        <alternativeName>
            <fullName evidence="19">ADP-dependent NAD(P)HX dehydratase</fullName>
        </alternativeName>
    </domain>
    <domain>
        <recommendedName>
            <fullName evidence="19">NAD(P)H-hydrate epimerase</fullName>
            <ecNumber evidence="19">5.1.99.6</ecNumber>
        </recommendedName>
    </domain>
</protein>
<dbReference type="Gene3D" id="3.40.1190.20">
    <property type="match status" value="1"/>
</dbReference>
<comment type="caution">
    <text evidence="17">Lacks conserved residue(s) required for the propagation of feature annotation.</text>
</comment>
<dbReference type="PANTHER" id="PTHR12592:SF0">
    <property type="entry name" value="ATP-DEPENDENT (S)-NAD(P)H-HYDRATE DEHYDRATASE"/>
    <property type="match status" value="1"/>
</dbReference>
<keyword evidence="12 17" id="KW-0456">Lyase</keyword>
<comment type="function">
    <text evidence="17">Catalyzes the dehydration of the S-form of NAD(P)HX at the expense of ADP, which is converted to AMP. Together with NAD(P)HX epimerase, which catalyzes the epimerization of the S- and R-forms, the enzyme allows the repair of both epimers of NAD(P)HX, a damaged form of NAD(P)H that is a result of enzymatic or heat-dependent hydration.</text>
</comment>
<dbReference type="GO" id="GO:0046872">
    <property type="term" value="F:metal ion binding"/>
    <property type="evidence" value="ECO:0007669"/>
    <property type="project" value="UniProtKB-UniRule"/>
</dbReference>
<sequence length="513" mass="55313">MNPIDMMVTDNNCEYLGLSRLCLMESAGKSLAEEVGKIAVYTFSKPVKVVIFTGSGGNGGDGFVAARYLLNRGYDVDIYMLKDNIRSPYSKTNLEILQNMKPRLSRLNIYNLKTLEDIDNCEVAKSNDSEYVIVDGLLGTGINGNLQTNIRRAIEIINESKGVKISVDVPSGMDPLTGEISDLAVVPDYTISFHKIKTGVREADEELVGGLVTADIGIPFEAEYFINYGDFLRLKNRDLSSHKGNNGRLLVIGGSKDYSGAPAIAGMAAIGAGADLVYVASPQKSAEAIKSTSPDLIVKSLDGDKLSLNHSQEILELADNVDAVLIGPGAGIDEETSKLFNVLVAKIKKPIVLDADALKQVELKLIESRDDIILTPHIFEFKSFFNVTDELKLDLDSYDFNHVDENITQFQKITRQIKGTVIVKGQYDLILSGTKFRINKSGNPGMTVGGTGDALAGITVSLLSQGLSTFDSACLGVFINGLAGDEAYKTKGNGFSATDLVSYIGSVMKDGLC</sequence>